<comment type="caution">
    <text evidence="1">The sequence shown here is derived from an EMBL/GenBank/DDBJ whole genome shotgun (WGS) entry which is preliminary data.</text>
</comment>
<reference evidence="1 2" key="1">
    <citation type="journal article" date="2012" name="J. Bacteriol.">
        <title>Complete Genome Sequence of Mycobacterium fortuitum subsp. fortuitum Type Strain DSM46621.</title>
        <authorList>
            <person name="Ho Y.S."/>
            <person name="Adroub S.A."/>
            <person name="Aleisa F."/>
            <person name="Mahmood H."/>
            <person name="Othoum G."/>
            <person name="Rashid F."/>
            <person name="Zaher M."/>
            <person name="Ali S."/>
            <person name="Bitter W."/>
            <person name="Pain A."/>
            <person name="Abdallah A.M."/>
        </authorList>
    </citation>
    <scope>NUCLEOTIDE SEQUENCE [LARGE SCALE GENOMIC DNA]</scope>
    <source>
        <strain evidence="2">DSM46621</strain>
    </source>
</reference>
<dbReference type="EMBL" id="ALQB01000111">
    <property type="protein sequence ID" value="EJZ09509.1"/>
    <property type="molecule type" value="Genomic_DNA"/>
</dbReference>
<sequence length="466" mass="51478">MRRLLTLFKEEGGGYLDDLAGVAKALRWRCITQPQPLEFNPGRIHLADEVVKHATRLRGAIADQGLLDELAAAAAFVASNNSVIAEALLRSIEEAGSDCSVVVASNKPAATGLKAWLQDYDILVLTAGELERDEPQREHAYVVGSPGFYPSSLVTAPVTSEVSFLLPTWLSDRAVPHSAIAAYAEGAIRIEARIFTEGDTTDPAHDLPGEPEDEKEYLPQPVWGTRREGDRQPTREEVEAHKVLLSGNLAMWLDDGERIRSLDPEQPAGERVTYTEIPGVRVGTYLLLRQGETERAVLYQAAIARLADGAAIDRTQESWKHRLAERIQQTGHREVDKQLRAAGVTAADRARAWTDPNLIRPHSDQDFERLLHWLDIPTQPTFGYATLLRKTLYQVSAEIGKQLEVAVSAADLAELDTTGHLSLDAMTDGFRGILATRVLAISPFTEIVPRHDARVPFEDRSGQWLE</sequence>
<dbReference type="PATRIC" id="fig|1214102.3.peg.4412"/>
<dbReference type="AlphaFoldDB" id="K0VEM6"/>
<name>K0VEM6_MYCFO</name>
<gene>
    <name evidence="1" type="ORF">MFORT_22320</name>
</gene>
<dbReference type="Proteomes" id="UP000006043">
    <property type="component" value="Unassembled WGS sequence"/>
</dbReference>
<accession>K0VEM6</accession>
<proteinExistence type="predicted"/>
<dbReference type="HOGENOM" id="CLU_519387_0_0_11"/>
<protein>
    <submittedName>
        <fullName evidence="1">Uncharacterized protein</fullName>
    </submittedName>
</protein>
<evidence type="ECO:0000313" key="2">
    <source>
        <dbReference type="Proteomes" id="UP000006043"/>
    </source>
</evidence>
<organism evidence="1 2">
    <name type="scientific">Mycolicibacterium fortuitum subsp. fortuitum DSM 46621 = ATCC 6841 = JCM 6387</name>
    <dbReference type="NCBI Taxonomy" id="1214102"/>
    <lineage>
        <taxon>Bacteria</taxon>
        <taxon>Bacillati</taxon>
        <taxon>Actinomycetota</taxon>
        <taxon>Actinomycetes</taxon>
        <taxon>Mycobacteriales</taxon>
        <taxon>Mycobacteriaceae</taxon>
        <taxon>Mycolicibacterium</taxon>
    </lineage>
</organism>
<evidence type="ECO:0000313" key="1">
    <source>
        <dbReference type="EMBL" id="EJZ09509.1"/>
    </source>
</evidence>